<dbReference type="AlphaFoldDB" id="A0A5C6CJU0"/>
<dbReference type="EMBL" id="SJPT01000002">
    <property type="protein sequence ID" value="TWU24860.1"/>
    <property type="molecule type" value="Genomic_DNA"/>
</dbReference>
<comment type="function">
    <text evidence="1 6">Required for the transposition of the insertion element.</text>
</comment>
<dbReference type="InterPro" id="IPR001207">
    <property type="entry name" value="Transposase_mutator"/>
</dbReference>
<accession>A0A5C6CJU0</accession>
<evidence type="ECO:0000313" key="7">
    <source>
        <dbReference type="EMBL" id="TWU24860.1"/>
    </source>
</evidence>
<evidence type="ECO:0000256" key="5">
    <source>
        <dbReference type="ARBA" id="ARBA00023172"/>
    </source>
</evidence>
<keyword evidence="8" id="KW-1185">Reference proteome</keyword>
<protein>
    <recommendedName>
        <fullName evidence="6">Mutator family transposase</fullName>
    </recommendedName>
</protein>
<comment type="similarity">
    <text evidence="2 6">Belongs to the transposase mutator family.</text>
</comment>
<dbReference type="Proteomes" id="UP000316304">
    <property type="component" value="Unassembled WGS sequence"/>
</dbReference>
<evidence type="ECO:0000256" key="1">
    <source>
        <dbReference type="ARBA" id="ARBA00002190"/>
    </source>
</evidence>
<keyword evidence="6" id="KW-0814">Transposable element</keyword>
<gene>
    <name evidence="7" type="ORF">Pla52o_11530</name>
</gene>
<dbReference type="PANTHER" id="PTHR33217:SF9">
    <property type="entry name" value="MUTATOR FAMILY TRANSPOSASE"/>
    <property type="match status" value="1"/>
</dbReference>
<comment type="caution">
    <text evidence="7">The sequence shown here is derived from an EMBL/GenBank/DDBJ whole genome shotgun (WGS) entry which is preliminary data.</text>
</comment>
<dbReference type="RefSeq" id="WP_390620839.1">
    <property type="nucleotide sequence ID" value="NZ_SJPT01000002.1"/>
</dbReference>
<evidence type="ECO:0000256" key="2">
    <source>
        <dbReference type="ARBA" id="ARBA00010961"/>
    </source>
</evidence>
<evidence type="ECO:0000256" key="4">
    <source>
        <dbReference type="ARBA" id="ARBA00023125"/>
    </source>
</evidence>
<keyword evidence="5 6" id="KW-0233">DNA recombination</keyword>
<keyword evidence="3 6" id="KW-0815">Transposition</keyword>
<proteinExistence type="inferred from homology"/>
<dbReference type="GO" id="GO:0003677">
    <property type="term" value="F:DNA binding"/>
    <property type="evidence" value="ECO:0007669"/>
    <property type="project" value="UniProtKB-UniRule"/>
</dbReference>
<evidence type="ECO:0000256" key="6">
    <source>
        <dbReference type="RuleBase" id="RU365089"/>
    </source>
</evidence>
<dbReference type="PANTHER" id="PTHR33217">
    <property type="entry name" value="TRANSPOSASE FOR INSERTION SEQUENCE ELEMENT IS1081"/>
    <property type="match status" value="1"/>
</dbReference>
<sequence>MGATPTGQKDLIAVLDGYRESEQSWSELLIDLKQCGLATSPKIAVGDGALGFWAALRKVFSETQENAVGYTRRPMC</sequence>
<reference evidence="7 8" key="1">
    <citation type="submission" date="2019-02" db="EMBL/GenBank/DDBJ databases">
        <title>Deep-cultivation of Planctomycetes and their phenomic and genomic characterization uncovers novel biology.</title>
        <authorList>
            <person name="Wiegand S."/>
            <person name="Jogler M."/>
            <person name="Boedeker C."/>
            <person name="Pinto D."/>
            <person name="Vollmers J."/>
            <person name="Rivas-Marin E."/>
            <person name="Kohn T."/>
            <person name="Peeters S.H."/>
            <person name="Heuer A."/>
            <person name="Rast P."/>
            <person name="Oberbeckmann S."/>
            <person name="Bunk B."/>
            <person name="Jeske O."/>
            <person name="Meyerdierks A."/>
            <person name="Storesund J.E."/>
            <person name="Kallscheuer N."/>
            <person name="Luecker S."/>
            <person name="Lage O.M."/>
            <person name="Pohl T."/>
            <person name="Merkel B.J."/>
            <person name="Hornburger P."/>
            <person name="Mueller R.-W."/>
            <person name="Bruemmer F."/>
            <person name="Labrenz M."/>
            <person name="Spormann A.M."/>
            <person name="Op Den Camp H."/>
            <person name="Overmann J."/>
            <person name="Amann R."/>
            <person name="Jetten M.S.M."/>
            <person name="Mascher T."/>
            <person name="Medema M.H."/>
            <person name="Devos D.P."/>
            <person name="Kaster A.-K."/>
            <person name="Ovreas L."/>
            <person name="Rohde M."/>
            <person name="Galperin M.Y."/>
            <person name="Jogler C."/>
        </authorList>
    </citation>
    <scope>NUCLEOTIDE SEQUENCE [LARGE SCALE GENOMIC DNA]</scope>
    <source>
        <strain evidence="7 8">Pla52o</strain>
    </source>
</reference>
<name>A0A5C6CJU0_9BACT</name>
<evidence type="ECO:0000256" key="3">
    <source>
        <dbReference type="ARBA" id="ARBA00022578"/>
    </source>
</evidence>
<dbReference type="Pfam" id="PF00872">
    <property type="entry name" value="Transposase_mut"/>
    <property type="match status" value="1"/>
</dbReference>
<organism evidence="7 8">
    <name type="scientific">Novipirellula galeiformis</name>
    <dbReference type="NCBI Taxonomy" id="2528004"/>
    <lineage>
        <taxon>Bacteria</taxon>
        <taxon>Pseudomonadati</taxon>
        <taxon>Planctomycetota</taxon>
        <taxon>Planctomycetia</taxon>
        <taxon>Pirellulales</taxon>
        <taxon>Pirellulaceae</taxon>
        <taxon>Novipirellula</taxon>
    </lineage>
</organism>
<dbReference type="GO" id="GO:0004803">
    <property type="term" value="F:transposase activity"/>
    <property type="evidence" value="ECO:0007669"/>
    <property type="project" value="UniProtKB-UniRule"/>
</dbReference>
<keyword evidence="4 6" id="KW-0238">DNA-binding</keyword>
<dbReference type="GO" id="GO:0006313">
    <property type="term" value="P:DNA transposition"/>
    <property type="evidence" value="ECO:0007669"/>
    <property type="project" value="UniProtKB-UniRule"/>
</dbReference>
<evidence type="ECO:0000313" key="8">
    <source>
        <dbReference type="Proteomes" id="UP000316304"/>
    </source>
</evidence>